<proteinExistence type="predicted"/>
<sequence>MTDENRQENVTTWPDNYTINRVVIKPKT</sequence>
<organism evidence="1">
    <name type="scientific">Anguilla anguilla</name>
    <name type="common">European freshwater eel</name>
    <name type="synonym">Muraena anguilla</name>
    <dbReference type="NCBI Taxonomy" id="7936"/>
    <lineage>
        <taxon>Eukaryota</taxon>
        <taxon>Metazoa</taxon>
        <taxon>Chordata</taxon>
        <taxon>Craniata</taxon>
        <taxon>Vertebrata</taxon>
        <taxon>Euteleostomi</taxon>
        <taxon>Actinopterygii</taxon>
        <taxon>Neopterygii</taxon>
        <taxon>Teleostei</taxon>
        <taxon>Anguilliformes</taxon>
        <taxon>Anguillidae</taxon>
        <taxon>Anguilla</taxon>
    </lineage>
</organism>
<reference evidence="1" key="2">
    <citation type="journal article" date="2015" name="Fish Shellfish Immunol.">
        <title>Early steps in the European eel (Anguilla anguilla)-Vibrio vulnificus interaction in the gills: Role of the RtxA13 toxin.</title>
        <authorList>
            <person name="Callol A."/>
            <person name="Pajuelo D."/>
            <person name="Ebbesson L."/>
            <person name="Teles M."/>
            <person name="MacKenzie S."/>
            <person name="Amaro C."/>
        </authorList>
    </citation>
    <scope>NUCLEOTIDE SEQUENCE</scope>
</reference>
<protein>
    <submittedName>
        <fullName evidence="1">Uncharacterized protein</fullName>
    </submittedName>
</protein>
<evidence type="ECO:0000313" key="1">
    <source>
        <dbReference type="EMBL" id="JAH55521.1"/>
    </source>
</evidence>
<reference evidence="1" key="1">
    <citation type="submission" date="2014-11" db="EMBL/GenBank/DDBJ databases">
        <authorList>
            <person name="Amaro Gonzalez C."/>
        </authorList>
    </citation>
    <scope>NUCLEOTIDE SEQUENCE</scope>
</reference>
<dbReference type="AlphaFoldDB" id="A0A0E9TPL5"/>
<accession>A0A0E9TPL5</accession>
<name>A0A0E9TPL5_ANGAN</name>
<dbReference type="EMBL" id="GBXM01053056">
    <property type="protein sequence ID" value="JAH55521.1"/>
    <property type="molecule type" value="Transcribed_RNA"/>
</dbReference>